<dbReference type="RefSeq" id="WP_170035547.1">
    <property type="nucleotide sequence ID" value="NZ_JABDTL010000001.1"/>
</dbReference>
<dbReference type="GO" id="GO:0006596">
    <property type="term" value="P:polyamine biosynthetic process"/>
    <property type="evidence" value="ECO:0007669"/>
    <property type="project" value="UniProtKB-KW"/>
</dbReference>
<proteinExistence type="predicted"/>
<evidence type="ECO:0000313" key="3">
    <source>
        <dbReference type="Proteomes" id="UP000582837"/>
    </source>
</evidence>
<dbReference type="EMBL" id="JACHIA010000028">
    <property type="protein sequence ID" value="MBB6073700.1"/>
    <property type="molecule type" value="Genomic_DNA"/>
</dbReference>
<dbReference type="Gene3D" id="3.40.50.150">
    <property type="entry name" value="Vaccinia Virus protein VP39"/>
    <property type="match status" value="1"/>
</dbReference>
<dbReference type="Proteomes" id="UP000582837">
    <property type="component" value="Unassembled WGS sequence"/>
</dbReference>
<name>A0A841H6G6_9BACT</name>
<evidence type="ECO:0000313" key="2">
    <source>
        <dbReference type="EMBL" id="MBB6073700.1"/>
    </source>
</evidence>
<dbReference type="InterPro" id="IPR029063">
    <property type="entry name" value="SAM-dependent_MTases_sf"/>
</dbReference>
<dbReference type="PANTHER" id="PTHR43317:SF3">
    <property type="entry name" value="BLR2883 PROTEIN"/>
    <property type="match status" value="1"/>
</dbReference>
<comment type="caution">
    <text evidence="2">The sequence shown here is derived from an EMBL/GenBank/DDBJ whole genome shotgun (WGS) entry which is preliminary data.</text>
</comment>
<organism evidence="2 3">
    <name type="scientific">Longimicrobium terrae</name>
    <dbReference type="NCBI Taxonomy" id="1639882"/>
    <lineage>
        <taxon>Bacteria</taxon>
        <taxon>Pseudomonadati</taxon>
        <taxon>Gemmatimonadota</taxon>
        <taxon>Longimicrobiia</taxon>
        <taxon>Longimicrobiales</taxon>
        <taxon>Longimicrobiaceae</taxon>
        <taxon>Longimicrobium</taxon>
    </lineage>
</organism>
<keyword evidence="3" id="KW-1185">Reference proteome</keyword>
<keyword evidence="1" id="KW-0620">Polyamine biosynthesis</keyword>
<dbReference type="AlphaFoldDB" id="A0A841H6G6"/>
<reference evidence="2 3" key="1">
    <citation type="submission" date="2020-08" db="EMBL/GenBank/DDBJ databases">
        <title>Genomic Encyclopedia of Type Strains, Phase IV (KMG-IV): sequencing the most valuable type-strain genomes for metagenomic binning, comparative biology and taxonomic classification.</title>
        <authorList>
            <person name="Goeker M."/>
        </authorList>
    </citation>
    <scope>NUCLEOTIDE SEQUENCE [LARGE SCALE GENOMIC DNA]</scope>
    <source>
        <strain evidence="2 3">DSM 29007</strain>
    </source>
</reference>
<sequence length="225" mass="24103">MKRVERLGEAAAPDGTVLTLYRHDGAYAIRVNNVELMNTRRFHSEEQLAERVCLPLRDTAGASVLIGGLGFGFTLKAALRVLPADASVVVAEIVEGIIDWNRNPEYPLAAGALADPRVDLRLDDVANVLRDGRGQYDAIMLDVDNGAGALTTGGNAALYRADGVRTAMAALRPGGRLAYWSAEEEPQFAALLRKLGLTVDELRVPAHAGKSGPRHTLLIARVAAK</sequence>
<accession>A0A841H6G6</accession>
<gene>
    <name evidence="2" type="ORF">HNQ61_005371</name>
</gene>
<protein>
    <submittedName>
        <fullName evidence="2">Spermidine synthase</fullName>
    </submittedName>
</protein>
<dbReference type="PANTHER" id="PTHR43317">
    <property type="entry name" value="THERMOSPERMINE SYNTHASE ACAULIS5"/>
    <property type="match status" value="1"/>
</dbReference>
<dbReference type="SUPFAM" id="SSF53335">
    <property type="entry name" value="S-adenosyl-L-methionine-dependent methyltransferases"/>
    <property type="match status" value="1"/>
</dbReference>
<evidence type="ECO:0000256" key="1">
    <source>
        <dbReference type="ARBA" id="ARBA00023115"/>
    </source>
</evidence>